<protein>
    <recommendedName>
        <fullName evidence="1">ISXO2-like transposase domain-containing protein</fullName>
    </recommendedName>
</protein>
<gene>
    <name evidence="2" type="ORF">BV898_11725</name>
</gene>
<dbReference type="InterPro" id="IPR043129">
    <property type="entry name" value="ATPase_NBD"/>
</dbReference>
<dbReference type="SMART" id="SM01126">
    <property type="entry name" value="DDE_Tnp_IS1595"/>
    <property type="match status" value="1"/>
</dbReference>
<dbReference type="AlphaFoldDB" id="A0A1W0WFR5"/>
<proteinExistence type="predicted"/>
<evidence type="ECO:0000313" key="2">
    <source>
        <dbReference type="EMBL" id="OQV14060.1"/>
    </source>
</evidence>
<name>A0A1W0WFR5_HYPEX</name>
<keyword evidence="3" id="KW-1185">Reference proteome</keyword>
<evidence type="ECO:0000259" key="1">
    <source>
        <dbReference type="SMART" id="SM01126"/>
    </source>
</evidence>
<feature type="domain" description="ISXO2-like transposase" evidence="1">
    <location>
        <begin position="67"/>
        <end position="215"/>
    </location>
</feature>
<dbReference type="SUPFAM" id="SSF53067">
    <property type="entry name" value="Actin-like ATPase domain"/>
    <property type="match status" value="1"/>
</dbReference>
<evidence type="ECO:0000313" key="3">
    <source>
        <dbReference type="Proteomes" id="UP000192578"/>
    </source>
</evidence>
<dbReference type="Proteomes" id="UP000192578">
    <property type="component" value="Unassembled WGS sequence"/>
</dbReference>
<comment type="caution">
    <text evidence="2">The sequence shown here is derived from an EMBL/GenBank/DDBJ whole genome shotgun (WGS) entry which is preliminary data.</text>
</comment>
<dbReference type="InterPro" id="IPR024445">
    <property type="entry name" value="Tnp_ISXO2-like"/>
</dbReference>
<dbReference type="EMBL" id="MTYJ01000111">
    <property type="protein sequence ID" value="OQV14060.1"/>
    <property type="molecule type" value="Genomic_DNA"/>
</dbReference>
<dbReference type="OrthoDB" id="424490at2759"/>
<organism evidence="2 3">
    <name type="scientific">Hypsibius exemplaris</name>
    <name type="common">Freshwater tardigrade</name>
    <dbReference type="NCBI Taxonomy" id="2072580"/>
    <lineage>
        <taxon>Eukaryota</taxon>
        <taxon>Metazoa</taxon>
        <taxon>Ecdysozoa</taxon>
        <taxon>Tardigrada</taxon>
        <taxon>Eutardigrada</taxon>
        <taxon>Parachela</taxon>
        <taxon>Hypsibioidea</taxon>
        <taxon>Hypsibiidae</taxon>
        <taxon>Hypsibius</taxon>
    </lineage>
</organism>
<dbReference type="Pfam" id="PF12762">
    <property type="entry name" value="DDE_Tnp_IS1595"/>
    <property type="match status" value="1"/>
</dbReference>
<dbReference type="Gene3D" id="3.30.420.40">
    <property type="match status" value="2"/>
</dbReference>
<sequence length="510" mass="57143">MLEGTFLEVMRLELHQALGIYWQMSHFRTYSQRGLADVAGIHRNSANQYCLFVREALAVRNRFTLIQPGGPGKKVFVDECWIGTRWKYHRGNRSRGLHEREVGARSANGRKVMLLVLSEHGSNRTVIFHIRKRDRVTIEPVFCRFVLPGSTVFTDGAPVYESINQWGDFVKGGSVNHSIGQFVRRDANDNLVSSNHVEGVIILLKRHLRKHCVANLEEFLTTLGMFGVLDLSGPVPSGCSDGNSLHFEHLKEWASRCICGSQVTKMSDCTCNREEPEVDDQEELNDFESDIGPQPEDQTKAFIYKELKSLNIQEEICDIVLTFPLSFDNAAIAAVTESAQAANIAVLGIIPEPLAYVFKFYPPTRSHYYYYVVVDYAGRGLRASVIAQRGFLYDIVAHADIPTELATKQHWDLVQVFSAANGHYQQYHSELSLEKGYGAWFGGGNAASLLKSCRQIQATIFQTMGAVIYEVIVSAKLNAKEKSIILLLHGGIAVPGFDSDELKADAKFRF</sequence>
<accession>A0A1W0WFR5</accession>
<reference evidence="3" key="1">
    <citation type="submission" date="2017-01" db="EMBL/GenBank/DDBJ databases">
        <title>Comparative genomics of anhydrobiosis in the tardigrade Hypsibius dujardini.</title>
        <authorList>
            <person name="Yoshida Y."/>
            <person name="Koutsovoulos G."/>
            <person name="Laetsch D."/>
            <person name="Stevens L."/>
            <person name="Kumar S."/>
            <person name="Horikawa D."/>
            <person name="Ishino K."/>
            <person name="Komine S."/>
            <person name="Tomita M."/>
            <person name="Blaxter M."/>
            <person name="Arakawa K."/>
        </authorList>
    </citation>
    <scope>NUCLEOTIDE SEQUENCE [LARGE SCALE GENOMIC DNA]</scope>
    <source>
        <strain evidence="3">Z151</strain>
    </source>
</reference>